<evidence type="ECO:0000313" key="1">
    <source>
        <dbReference type="EMBL" id="MBE8613288.1"/>
    </source>
</evidence>
<evidence type="ECO:0000313" key="2">
    <source>
        <dbReference type="Proteomes" id="UP000650477"/>
    </source>
</evidence>
<gene>
    <name evidence="1" type="ORF">CYG68_12865</name>
</gene>
<organism evidence="1 2">
    <name type="scientific">Morganella morganii</name>
    <name type="common">Proteus morganii</name>
    <dbReference type="NCBI Taxonomy" id="582"/>
    <lineage>
        <taxon>Bacteria</taxon>
        <taxon>Pseudomonadati</taxon>
        <taxon>Pseudomonadota</taxon>
        <taxon>Gammaproteobacteria</taxon>
        <taxon>Enterobacterales</taxon>
        <taxon>Morganellaceae</taxon>
        <taxon>Morganella</taxon>
    </lineage>
</organism>
<comment type="caution">
    <text evidence="1">The sequence shown here is derived from an EMBL/GenBank/DDBJ whole genome shotgun (WGS) entry which is preliminary data.</text>
</comment>
<accession>A0A8I0U963</accession>
<dbReference type="EMBL" id="PKLF01000010">
    <property type="protein sequence ID" value="MBE8613288.1"/>
    <property type="molecule type" value="Genomic_DNA"/>
</dbReference>
<reference evidence="1" key="1">
    <citation type="submission" date="2017-12" db="EMBL/GenBank/DDBJ databases">
        <title>Genome sequencing and analysis.</title>
        <authorList>
            <person name="Huang Y.-T."/>
        </authorList>
    </citation>
    <scope>NUCLEOTIDE SEQUENCE</scope>
    <source>
        <strain evidence="1">VGH116</strain>
    </source>
</reference>
<sequence length="86" mass="10252">MHIYNMSEIKEYLDQIQMGDLETMSLDEYRYHVKADHLLFIGGSHGFLTDSFSGRYFATSKEQLDILIAYLQEEREKMPEHDNRFL</sequence>
<proteinExistence type="predicted"/>
<dbReference type="AlphaFoldDB" id="A0A8I0U963"/>
<protein>
    <submittedName>
        <fullName evidence="1">Uncharacterized protein</fullName>
    </submittedName>
</protein>
<dbReference type="Proteomes" id="UP000650477">
    <property type="component" value="Unassembled WGS sequence"/>
</dbReference>
<name>A0A8I0U963_MORMO</name>